<accession>A0A0P1B8E2</accession>
<name>A0A0P1B8E2_PLAHL</name>
<evidence type="ECO:0000313" key="1">
    <source>
        <dbReference type="EMBL" id="CEG50077.1"/>
    </source>
</evidence>
<dbReference type="STRING" id="4781.A0A0P1B8E2"/>
<protein>
    <submittedName>
        <fullName evidence="1">Uncharacterized protein</fullName>
    </submittedName>
</protein>
<evidence type="ECO:0000313" key="2">
    <source>
        <dbReference type="Proteomes" id="UP000054928"/>
    </source>
</evidence>
<keyword evidence="2" id="KW-1185">Reference proteome</keyword>
<dbReference type="Proteomes" id="UP000054928">
    <property type="component" value="Unassembled WGS sequence"/>
</dbReference>
<proteinExistence type="predicted"/>
<reference evidence="2" key="1">
    <citation type="submission" date="2014-09" db="EMBL/GenBank/DDBJ databases">
        <authorList>
            <person name="Sharma Rahul"/>
            <person name="Thines Marco"/>
        </authorList>
    </citation>
    <scope>NUCLEOTIDE SEQUENCE [LARGE SCALE GENOMIC DNA]</scope>
</reference>
<dbReference type="RefSeq" id="XP_024586446.1">
    <property type="nucleotide sequence ID" value="XM_024721338.1"/>
</dbReference>
<dbReference type="AlphaFoldDB" id="A0A0P1B8E2"/>
<sequence length="117" mass="13535">MVGDISCRSVASEPKKWKACQQKMAVVVTERLREHIAIKVCANASSSLLSSKIADLRSLPDEAFEHMMAMFEPPDGIRNFWEVNTFEVNNKKKDLQRRDRLKTRLNLLHRVGLQIRR</sequence>
<dbReference type="OrthoDB" id="9972657at2759"/>
<organism evidence="1 2">
    <name type="scientific">Plasmopara halstedii</name>
    <name type="common">Downy mildew of sunflower</name>
    <dbReference type="NCBI Taxonomy" id="4781"/>
    <lineage>
        <taxon>Eukaryota</taxon>
        <taxon>Sar</taxon>
        <taxon>Stramenopiles</taxon>
        <taxon>Oomycota</taxon>
        <taxon>Peronosporomycetes</taxon>
        <taxon>Peronosporales</taxon>
        <taxon>Peronosporaceae</taxon>
        <taxon>Plasmopara</taxon>
    </lineage>
</organism>
<dbReference type="GeneID" id="36402859"/>
<dbReference type="EMBL" id="CCYD01003101">
    <property type="protein sequence ID" value="CEG50077.1"/>
    <property type="molecule type" value="Genomic_DNA"/>
</dbReference>